<gene>
    <name evidence="1" type="ORF">CA264_16390</name>
</gene>
<protein>
    <submittedName>
        <fullName evidence="1">Uncharacterized protein</fullName>
    </submittedName>
</protein>
<evidence type="ECO:0000313" key="1">
    <source>
        <dbReference type="EMBL" id="ARS36873.1"/>
    </source>
</evidence>
<organism evidence="1 2">
    <name type="scientific">Pontibacter actiniarum</name>
    <dbReference type="NCBI Taxonomy" id="323450"/>
    <lineage>
        <taxon>Bacteria</taxon>
        <taxon>Pseudomonadati</taxon>
        <taxon>Bacteroidota</taxon>
        <taxon>Cytophagia</taxon>
        <taxon>Cytophagales</taxon>
        <taxon>Hymenobacteraceae</taxon>
        <taxon>Pontibacter</taxon>
    </lineage>
</organism>
<name>A0A1X9YVK6_9BACT</name>
<proteinExistence type="predicted"/>
<dbReference type="AlphaFoldDB" id="A0A1X9YVK6"/>
<keyword evidence="2" id="KW-1185">Reference proteome</keyword>
<dbReference type="RefSeq" id="WP_025608482.1">
    <property type="nucleotide sequence ID" value="NZ_CP021235.1"/>
</dbReference>
<sequence length="130" mass="14882">MKKDINFGTVEGIAVAIATTGDANWNVYLLNNNPFPIENVLVASKGYGTVEGNEVKTSVLRHMFERVEARSFVQVEPIDPAIFHINNEYWVSYYIDRQIYDKRFVFVPDTVVQENLIDINMLQMQGVLHS</sequence>
<evidence type="ECO:0000313" key="2">
    <source>
        <dbReference type="Proteomes" id="UP000266292"/>
    </source>
</evidence>
<dbReference type="Proteomes" id="UP000266292">
    <property type="component" value="Chromosome"/>
</dbReference>
<dbReference type="STRING" id="709015.GCA_000472485_03309"/>
<dbReference type="KEGG" id="pact:CA264_16390"/>
<dbReference type="EMBL" id="CP021235">
    <property type="protein sequence ID" value="ARS36873.1"/>
    <property type="molecule type" value="Genomic_DNA"/>
</dbReference>
<accession>A0A1X9YVK6</accession>
<dbReference type="OrthoDB" id="953239at2"/>
<reference evidence="2" key="1">
    <citation type="submission" date="2017-05" db="EMBL/GenBank/DDBJ databases">
        <authorList>
            <person name="Ray J."/>
            <person name="Price M."/>
            <person name="Deutschbauer A."/>
        </authorList>
    </citation>
    <scope>NUCLEOTIDE SEQUENCE [LARGE SCALE GENOMIC DNA]</scope>
    <source>
        <strain evidence="2">DSM 19842</strain>
    </source>
</reference>